<sequence>MTVEAQVANLVTAVDQLTDAVKVRKAVFDAAVLDAGAARDQAASYVPQVTALRDTAQSLRDQTYGLAQDVASAIVYQNLEAVAASKAVNPTAICIDDTVLPMWAQIGKSWYNEPLGTATRGTRRDMPRVKVIVSTGAALTIYDGDDPSLPMWMVFEASNSKAFRSGANSVSSMNGVVAVGVDGTSSGLLLVIDFAADRLAQRFAGFSGVIPRVWRSVSSRNGGEFESVNLPDIVQRDANAVGMTVFPGAPLSPFSGLPVPTIAVATGGGVSIIKHDGTVVNSLTSTPAKSVTWAEGALVWQNLGRYIHSARLDELSSSGFGAQVARTAAAAAGEFQMLCRVSEMTSADHGVAYGGSAVDLAVAGLCLRQKALGTGGMSALLTTTFNTGWMPDGIEGAWLADTATATLSGTSLVDGGSTWEHLTTNTGWSGSGDTVSFGGTGAVQYNKYFTRMSSVPTGQMLKYTFTIENLSGSSVNVGLFNTSSKGFQEPQNTFSSNGTYTRYRAAEDGAAVGFCVQSNDPTQTVTVSNVSIELADADRSIAANHLSVVGTINRTPVATGSELVGYGGFSPTNYLIQDYDSDLDFGTGDFSILVWSKGAATDSIVVRQDKDASAVYGAGNYFRLYLVGGLLRAFVNGSSLTAPFAVTTTDWHQFAWTREAGVSSLYHNGVKVASSGSLAGSVTNANAVLRVGVVMYNGGFVDAHDGALALFRIGASALTADQIAHAYRTERPMFEPGAQVTLGGASAAVTALAHDADTGLLHVGTNQGRSAFRGLVRSEYEAGAVTKLAARGGMTIKGDAA</sequence>
<dbReference type="Proteomes" id="UP000675940">
    <property type="component" value="Unassembled WGS sequence"/>
</dbReference>
<keyword evidence="2" id="KW-1185">Reference proteome</keyword>
<proteinExistence type="predicted"/>
<dbReference type="Pfam" id="PF13385">
    <property type="entry name" value="Laminin_G_3"/>
    <property type="match status" value="1"/>
</dbReference>
<dbReference type="SUPFAM" id="SSF49899">
    <property type="entry name" value="Concanavalin A-like lectins/glucanases"/>
    <property type="match status" value="1"/>
</dbReference>
<reference evidence="1" key="1">
    <citation type="submission" date="2021-03" db="EMBL/GenBank/DDBJ databases">
        <title>Sagittula salina sp. nov. strain M10.9X isolated from the marine waste.</title>
        <authorList>
            <person name="Satari L."/>
            <person name="Molina-Menor E."/>
            <person name="Vidal-Verdu A."/>
            <person name="Pascual J."/>
            <person name="Pereto J."/>
            <person name="Porcar M."/>
        </authorList>
    </citation>
    <scope>NUCLEOTIDE SEQUENCE</scope>
    <source>
        <strain evidence="1">M10.9X</strain>
    </source>
</reference>
<dbReference type="RefSeq" id="WP_209363246.1">
    <property type="nucleotide sequence ID" value="NZ_JAGISH010000015.1"/>
</dbReference>
<dbReference type="AlphaFoldDB" id="A0A940S1Z2"/>
<dbReference type="Gene3D" id="2.60.120.200">
    <property type="match status" value="1"/>
</dbReference>
<gene>
    <name evidence="1" type="ORF">J5474_19600</name>
</gene>
<comment type="caution">
    <text evidence="1">The sequence shown here is derived from an EMBL/GenBank/DDBJ whole genome shotgun (WGS) entry which is preliminary data.</text>
</comment>
<evidence type="ECO:0000313" key="1">
    <source>
        <dbReference type="EMBL" id="MBP0484683.1"/>
    </source>
</evidence>
<protein>
    <submittedName>
        <fullName evidence="1">LamG domain-containing protein</fullName>
    </submittedName>
</protein>
<dbReference type="InterPro" id="IPR013320">
    <property type="entry name" value="ConA-like_dom_sf"/>
</dbReference>
<organism evidence="1 2">
    <name type="scientific">Sagittula salina</name>
    <dbReference type="NCBI Taxonomy" id="2820268"/>
    <lineage>
        <taxon>Bacteria</taxon>
        <taxon>Pseudomonadati</taxon>
        <taxon>Pseudomonadota</taxon>
        <taxon>Alphaproteobacteria</taxon>
        <taxon>Rhodobacterales</taxon>
        <taxon>Roseobacteraceae</taxon>
        <taxon>Sagittula</taxon>
    </lineage>
</organism>
<name>A0A940S1Z2_9RHOB</name>
<evidence type="ECO:0000313" key="2">
    <source>
        <dbReference type="Proteomes" id="UP000675940"/>
    </source>
</evidence>
<accession>A0A940S1Z2</accession>
<dbReference type="EMBL" id="JAGISH010000015">
    <property type="protein sequence ID" value="MBP0484683.1"/>
    <property type="molecule type" value="Genomic_DNA"/>
</dbReference>